<feature type="domain" description="HTH cro/C1-type" evidence="1">
    <location>
        <begin position="14"/>
        <end position="81"/>
    </location>
</feature>
<dbReference type="EMBL" id="BNJK01000001">
    <property type="protein sequence ID" value="GHO91545.1"/>
    <property type="molecule type" value="Genomic_DNA"/>
</dbReference>
<gene>
    <name evidence="2" type="ORF">KSF_015930</name>
</gene>
<sequence>MASHASKKQPNERLTYYRKLQHWTQTQLADELYKLCDETELNDHGVLDKNMVSKWERGENTPGHFWQKKLCTLFKKDAKELGFIDVPGSHSLDLTLLRSDAEQDTESSTMDKSKRLTLQVLGLTGTSLITGNSEIENLLVRKVARLQSWFIDSLEDGTLIRWQLYYTATNSLTENGLRSQITRLEQIADEGGSEHARICRILAQNYQLAGSLARDRFQYSKAKDYFHKAEQAANESELPADMLATATARRGLALLRQERVEEALHIYRHAVDASVHAEPLTRAYVFSGLAEALARNGEQYRDECYHALDQAELLLDRAHNVPPEEDFAFVRLTMQSLQDSRGECHVLLGEPYKGLEYLQKAEKQLDHKLSRSHCRLLMQQSEAFLVAGQPDDCVEFALKGLQVARILESASSINWSREIYAKLLNSQWKGEPVVEHLASAL</sequence>
<dbReference type="Proteomes" id="UP000597444">
    <property type="component" value="Unassembled WGS sequence"/>
</dbReference>
<reference evidence="2" key="1">
    <citation type="submission" date="2020-10" db="EMBL/GenBank/DDBJ databases">
        <title>Taxonomic study of unclassified bacteria belonging to the class Ktedonobacteria.</title>
        <authorList>
            <person name="Yabe S."/>
            <person name="Wang C.M."/>
            <person name="Zheng Y."/>
            <person name="Sakai Y."/>
            <person name="Cavaletti L."/>
            <person name="Monciardini P."/>
            <person name="Donadio S."/>
        </authorList>
    </citation>
    <scope>NUCLEOTIDE SEQUENCE</scope>
    <source>
        <strain evidence="2">ID150040</strain>
    </source>
</reference>
<dbReference type="SUPFAM" id="SSF48452">
    <property type="entry name" value="TPR-like"/>
    <property type="match status" value="1"/>
</dbReference>
<dbReference type="InterPro" id="IPR011990">
    <property type="entry name" value="TPR-like_helical_dom_sf"/>
</dbReference>
<organism evidence="2 3">
    <name type="scientific">Reticulibacter mediterranei</name>
    <dbReference type="NCBI Taxonomy" id="2778369"/>
    <lineage>
        <taxon>Bacteria</taxon>
        <taxon>Bacillati</taxon>
        <taxon>Chloroflexota</taxon>
        <taxon>Ktedonobacteria</taxon>
        <taxon>Ktedonobacterales</taxon>
        <taxon>Reticulibacteraceae</taxon>
        <taxon>Reticulibacter</taxon>
    </lineage>
</organism>
<comment type="caution">
    <text evidence="2">The sequence shown here is derived from an EMBL/GenBank/DDBJ whole genome shotgun (WGS) entry which is preliminary data.</text>
</comment>
<evidence type="ECO:0000259" key="1">
    <source>
        <dbReference type="PROSITE" id="PS50943"/>
    </source>
</evidence>
<name>A0A8J3IIU0_9CHLR</name>
<accession>A0A8J3IIU0</accession>
<dbReference type="InterPro" id="IPR001387">
    <property type="entry name" value="Cro/C1-type_HTH"/>
</dbReference>
<dbReference type="PROSITE" id="PS50943">
    <property type="entry name" value="HTH_CROC1"/>
    <property type="match status" value="1"/>
</dbReference>
<evidence type="ECO:0000313" key="3">
    <source>
        <dbReference type="Proteomes" id="UP000597444"/>
    </source>
</evidence>
<keyword evidence="3" id="KW-1185">Reference proteome</keyword>
<dbReference type="InterPro" id="IPR010982">
    <property type="entry name" value="Lambda_DNA-bd_dom_sf"/>
</dbReference>
<evidence type="ECO:0000313" key="2">
    <source>
        <dbReference type="EMBL" id="GHO91545.1"/>
    </source>
</evidence>
<protein>
    <recommendedName>
        <fullName evidence="1">HTH cro/C1-type domain-containing protein</fullName>
    </recommendedName>
</protein>
<dbReference type="RefSeq" id="WP_220202433.1">
    <property type="nucleotide sequence ID" value="NZ_BNJK01000001.1"/>
</dbReference>
<dbReference type="SUPFAM" id="SSF47413">
    <property type="entry name" value="lambda repressor-like DNA-binding domains"/>
    <property type="match status" value="1"/>
</dbReference>
<dbReference type="Gene3D" id="1.10.260.40">
    <property type="entry name" value="lambda repressor-like DNA-binding domains"/>
    <property type="match status" value="1"/>
</dbReference>
<proteinExistence type="predicted"/>
<dbReference type="AlphaFoldDB" id="A0A8J3IIU0"/>
<dbReference type="GO" id="GO:0003677">
    <property type="term" value="F:DNA binding"/>
    <property type="evidence" value="ECO:0007669"/>
    <property type="project" value="InterPro"/>
</dbReference>
<dbReference type="Gene3D" id="1.25.40.10">
    <property type="entry name" value="Tetratricopeptide repeat domain"/>
    <property type="match status" value="1"/>
</dbReference>
<dbReference type="CDD" id="cd00093">
    <property type="entry name" value="HTH_XRE"/>
    <property type="match status" value="1"/>
</dbReference>